<organism evidence="7 8">
    <name type="scientific">Smittium mucronatum</name>
    <dbReference type="NCBI Taxonomy" id="133383"/>
    <lineage>
        <taxon>Eukaryota</taxon>
        <taxon>Fungi</taxon>
        <taxon>Fungi incertae sedis</taxon>
        <taxon>Zoopagomycota</taxon>
        <taxon>Kickxellomycotina</taxon>
        <taxon>Harpellomycetes</taxon>
        <taxon>Harpellales</taxon>
        <taxon>Legeriomycetaceae</taxon>
        <taxon>Smittium</taxon>
    </lineage>
</organism>
<accession>A0A1R0GUP3</accession>
<keyword evidence="8" id="KW-1185">Reference proteome</keyword>
<dbReference type="Gene3D" id="3.20.20.70">
    <property type="entry name" value="Aldolase class I"/>
    <property type="match status" value="1"/>
</dbReference>
<dbReference type="PANTHER" id="PTHR43303:SF4">
    <property type="entry name" value="NADPH DEHYDROGENASE C23G7.10C-RELATED"/>
    <property type="match status" value="1"/>
</dbReference>
<dbReference type="STRING" id="133383.A0A1R0GUP3"/>
<dbReference type="InterPro" id="IPR001155">
    <property type="entry name" value="OxRdtase_FMN_N"/>
</dbReference>
<dbReference type="GO" id="GO:0010181">
    <property type="term" value="F:FMN binding"/>
    <property type="evidence" value="ECO:0007669"/>
    <property type="project" value="InterPro"/>
</dbReference>
<dbReference type="Proteomes" id="UP000187455">
    <property type="component" value="Unassembled WGS sequence"/>
</dbReference>
<comment type="cofactor">
    <cofactor evidence="1">
        <name>FMN</name>
        <dbReference type="ChEBI" id="CHEBI:58210"/>
    </cofactor>
</comment>
<comment type="caution">
    <text evidence="7">The sequence shown here is derived from an EMBL/GenBank/DDBJ whole genome shotgun (WGS) entry which is preliminary data.</text>
</comment>
<protein>
    <submittedName>
        <fullName evidence="7">Putative NADPH dehydrogenase</fullName>
    </submittedName>
</protein>
<reference evidence="7 8" key="1">
    <citation type="journal article" date="2016" name="Mol. Biol. Evol.">
        <title>Genome-Wide Survey of Gut Fungi (Harpellales) Reveals the First Horizontally Transferred Ubiquitin Gene from a Mosquito Host.</title>
        <authorList>
            <person name="Wang Y."/>
            <person name="White M.M."/>
            <person name="Kvist S."/>
            <person name="Moncalvo J.M."/>
        </authorList>
    </citation>
    <scope>NUCLEOTIDE SEQUENCE [LARGE SCALE GENOMIC DNA]</scope>
    <source>
        <strain evidence="7 8">ALG-7-W6</strain>
    </source>
</reference>
<dbReference type="GO" id="GO:0050661">
    <property type="term" value="F:NADP binding"/>
    <property type="evidence" value="ECO:0007669"/>
    <property type="project" value="InterPro"/>
</dbReference>
<evidence type="ECO:0000313" key="7">
    <source>
        <dbReference type="EMBL" id="OLY80622.1"/>
    </source>
</evidence>
<dbReference type="Pfam" id="PF00724">
    <property type="entry name" value="Oxidored_FMN"/>
    <property type="match status" value="1"/>
</dbReference>
<name>A0A1R0GUP3_9FUNG</name>
<evidence type="ECO:0000256" key="1">
    <source>
        <dbReference type="ARBA" id="ARBA00001917"/>
    </source>
</evidence>
<dbReference type="SUPFAM" id="SSF51395">
    <property type="entry name" value="FMN-linked oxidoreductases"/>
    <property type="match status" value="1"/>
</dbReference>
<keyword evidence="4" id="KW-0521">NADP</keyword>
<dbReference type="EMBL" id="LSSL01003312">
    <property type="protein sequence ID" value="OLY80622.1"/>
    <property type="molecule type" value="Genomic_DNA"/>
</dbReference>
<evidence type="ECO:0000256" key="5">
    <source>
        <dbReference type="ARBA" id="ARBA00023002"/>
    </source>
</evidence>
<dbReference type="AlphaFoldDB" id="A0A1R0GUP3"/>
<evidence type="ECO:0000313" key="8">
    <source>
        <dbReference type="Proteomes" id="UP000187455"/>
    </source>
</evidence>
<dbReference type="InterPro" id="IPR044152">
    <property type="entry name" value="YqjM-like"/>
</dbReference>
<dbReference type="PANTHER" id="PTHR43303">
    <property type="entry name" value="NADPH DEHYDROGENASE C23G7.10C-RELATED"/>
    <property type="match status" value="1"/>
</dbReference>
<dbReference type="CDD" id="cd02932">
    <property type="entry name" value="OYE_YqiM_FMN"/>
    <property type="match status" value="1"/>
</dbReference>
<dbReference type="InterPro" id="IPR013785">
    <property type="entry name" value="Aldolase_TIM"/>
</dbReference>
<keyword evidence="5" id="KW-0560">Oxidoreductase</keyword>
<dbReference type="OrthoDB" id="72788at2759"/>
<gene>
    <name evidence="7" type="ORF">AYI68_g5279</name>
</gene>
<evidence type="ECO:0000256" key="4">
    <source>
        <dbReference type="ARBA" id="ARBA00022857"/>
    </source>
</evidence>
<evidence type="ECO:0000256" key="2">
    <source>
        <dbReference type="ARBA" id="ARBA00022630"/>
    </source>
</evidence>
<sequence length="414" mass="45976">MKLVSELASEYKDDPREYRVCYPQKPGLAIGVLKDGRTYPFSKENKKLPMSFTPLKIRGLTFNNRIFVSPMCMYSSQDGFLTDWHIGHYGGMSMHSPGSITVEATGVTHHGRISIACAGIWKDEHMDGHRRVVNVVKSNGVRVGLQLVHSGRKGSSLPLWESRRGVADNSIGGWTDEVFGPSSDPYDEICSDTREISIEQLEEIKQAFVDAALRGIAVGYDYIELHVGHGYLLSSFLSPIVNKRNDKYGGSFTNRIRLTTEIVELVRSILPEDMPLWVRISCDECVEGGWSIDDSVKLSSVLKNMGVDLIDCSNGGINSDQKIVSGPMYQVPYAQKIKEQALIKTGAVGMITTPSQIEEILENGYSDVVFLARQFQLDPSIVSRTAVHLGVDIAYPNQYLFAKTLVNTKEKGLF</sequence>
<proteinExistence type="predicted"/>
<keyword evidence="2" id="KW-0285">Flavoprotein</keyword>
<evidence type="ECO:0000259" key="6">
    <source>
        <dbReference type="Pfam" id="PF00724"/>
    </source>
</evidence>
<keyword evidence="3" id="KW-0288">FMN</keyword>
<feature type="domain" description="NADH:flavin oxidoreductase/NADH oxidase N-terminal" evidence="6">
    <location>
        <begin position="52"/>
        <end position="388"/>
    </location>
</feature>
<evidence type="ECO:0000256" key="3">
    <source>
        <dbReference type="ARBA" id="ARBA00022643"/>
    </source>
</evidence>
<dbReference type="GO" id="GO:0003959">
    <property type="term" value="F:NADPH dehydrogenase activity"/>
    <property type="evidence" value="ECO:0007669"/>
    <property type="project" value="InterPro"/>
</dbReference>